<gene>
    <name evidence="2" type="ORF">GCM10011534_35870</name>
</gene>
<accession>A0A917T7A5</accession>
<dbReference type="GO" id="GO:0003824">
    <property type="term" value="F:catalytic activity"/>
    <property type="evidence" value="ECO:0007669"/>
    <property type="project" value="InterPro"/>
</dbReference>
<evidence type="ECO:0000313" key="2">
    <source>
        <dbReference type="EMBL" id="GGM10617.1"/>
    </source>
</evidence>
<organism evidence="2 3">
    <name type="scientific">Pseudooceanicola nanhaiensis</name>
    <dbReference type="NCBI Taxonomy" id="375761"/>
    <lineage>
        <taxon>Bacteria</taxon>
        <taxon>Pseudomonadati</taxon>
        <taxon>Pseudomonadota</taxon>
        <taxon>Alphaproteobacteria</taxon>
        <taxon>Rhodobacterales</taxon>
        <taxon>Paracoccaceae</taxon>
        <taxon>Pseudooceanicola</taxon>
    </lineage>
</organism>
<dbReference type="InterPro" id="IPR050509">
    <property type="entry name" value="CoA-transferase_III"/>
</dbReference>
<evidence type="ECO:0000313" key="3">
    <source>
        <dbReference type="Proteomes" id="UP000649829"/>
    </source>
</evidence>
<dbReference type="Gene3D" id="3.30.1540.10">
    <property type="entry name" value="formyl-coa transferase, domain 3"/>
    <property type="match status" value="1"/>
</dbReference>
<dbReference type="InterPro" id="IPR003673">
    <property type="entry name" value="CoA-Trfase_fam_III"/>
</dbReference>
<dbReference type="Gene3D" id="3.40.50.10540">
    <property type="entry name" value="Crotonobetainyl-coa:carnitine coa-transferase, domain 1"/>
    <property type="match status" value="1"/>
</dbReference>
<name>A0A917T7A5_9RHOB</name>
<keyword evidence="3" id="KW-1185">Reference proteome</keyword>
<dbReference type="InterPro" id="IPR044855">
    <property type="entry name" value="CoA-Trfase_III_dom3_sf"/>
</dbReference>
<dbReference type="PANTHER" id="PTHR48228:SF5">
    <property type="entry name" value="ALPHA-METHYLACYL-COA RACEMASE"/>
    <property type="match status" value="1"/>
</dbReference>
<reference evidence="2" key="2">
    <citation type="submission" date="2020-09" db="EMBL/GenBank/DDBJ databases">
        <authorList>
            <person name="Sun Q."/>
            <person name="Zhou Y."/>
        </authorList>
    </citation>
    <scope>NUCLEOTIDE SEQUENCE</scope>
    <source>
        <strain evidence="2">CGMCC 1.6293</strain>
    </source>
</reference>
<proteinExistence type="predicted"/>
<dbReference type="SUPFAM" id="SSF89796">
    <property type="entry name" value="CoA-transferase family III (CaiB/BaiF)"/>
    <property type="match status" value="1"/>
</dbReference>
<protein>
    <submittedName>
        <fullName evidence="2">Alpha-methylacyl-CoA racemase</fullName>
    </submittedName>
</protein>
<comment type="caution">
    <text evidence="2">The sequence shown here is derived from an EMBL/GenBank/DDBJ whole genome shotgun (WGS) entry which is preliminary data.</text>
</comment>
<reference evidence="2" key="1">
    <citation type="journal article" date="2014" name="Int. J. Syst. Evol. Microbiol.">
        <title>Complete genome sequence of Corynebacterium casei LMG S-19264T (=DSM 44701T), isolated from a smear-ripened cheese.</title>
        <authorList>
            <consortium name="US DOE Joint Genome Institute (JGI-PGF)"/>
            <person name="Walter F."/>
            <person name="Albersmeier A."/>
            <person name="Kalinowski J."/>
            <person name="Ruckert C."/>
        </authorList>
    </citation>
    <scope>NUCLEOTIDE SEQUENCE</scope>
    <source>
        <strain evidence="2">CGMCC 1.6293</strain>
    </source>
</reference>
<dbReference type="PANTHER" id="PTHR48228">
    <property type="entry name" value="SUCCINYL-COA--D-CITRAMALATE COA-TRANSFERASE"/>
    <property type="match status" value="1"/>
</dbReference>
<feature type="region of interest" description="Disordered" evidence="1">
    <location>
        <begin position="332"/>
        <end position="366"/>
    </location>
</feature>
<dbReference type="Proteomes" id="UP000649829">
    <property type="component" value="Unassembled WGS sequence"/>
</dbReference>
<sequence>MTDMPSAAPPLAGLRIIEFAGIGPGPFAGMMLADMGAEVIRIDRPGGQGSPSAGGFDPALDFMARGRRSLALNLKSPDAVELALDLLAEADGLIEGFRPGVMERLGLGPEVVHARNPRLVYGRMTGWGQDGPIAHTAGHDLNYIALSGALWATGEAGRAPTFPLNLLGDFGGGGMYLAFGMVAGLLKAARTGRGDVVDAAICDGTSSLMTMIHSRRAMGVWRDERAANALDGGVPWYGIYECADGGWVSIGALEPQFWACLLEKLEIAPEEIGDRADRSQWPAIRARLSETFLSQPRAHWCDLLEGTDACFAPVLSPAEAADHPHNRARGIFAPEGPAQPMPAPRFAEAATPLPPAPPKAGADSRKVLEEAGLDAARIESLFGSGAVA</sequence>
<dbReference type="AlphaFoldDB" id="A0A917T7A5"/>
<dbReference type="Pfam" id="PF02515">
    <property type="entry name" value="CoA_transf_3"/>
    <property type="match status" value="1"/>
</dbReference>
<dbReference type="EMBL" id="BMLF01000003">
    <property type="protein sequence ID" value="GGM10617.1"/>
    <property type="molecule type" value="Genomic_DNA"/>
</dbReference>
<dbReference type="InterPro" id="IPR023606">
    <property type="entry name" value="CoA-Trfase_III_dom_1_sf"/>
</dbReference>
<evidence type="ECO:0000256" key="1">
    <source>
        <dbReference type="SAM" id="MobiDB-lite"/>
    </source>
</evidence>